<dbReference type="EMBL" id="CACSIP010000003">
    <property type="protein sequence ID" value="CAA0092251.1"/>
    <property type="molecule type" value="Genomic_DNA"/>
</dbReference>
<dbReference type="GO" id="GO:0016042">
    <property type="term" value="P:lipid catabolic process"/>
    <property type="evidence" value="ECO:0007669"/>
    <property type="project" value="InterPro"/>
</dbReference>
<dbReference type="Gene3D" id="3.40.50.1820">
    <property type="entry name" value="alpha/beta hydrolase"/>
    <property type="match status" value="1"/>
</dbReference>
<reference evidence="3 4" key="1">
    <citation type="submission" date="2019-11" db="EMBL/GenBank/DDBJ databases">
        <authorList>
            <person name="Holert J."/>
        </authorList>
    </citation>
    <scope>NUCLEOTIDE SEQUENCE [LARGE SCALE GENOMIC DNA]</scope>
    <source>
        <strain evidence="3">BC8_1</strain>
    </source>
</reference>
<organism evidence="3 4">
    <name type="scientific">Mycolicibacterium vanbaalenii</name>
    <name type="common">Mycobacterium vanbaalenii</name>
    <dbReference type="NCBI Taxonomy" id="110539"/>
    <lineage>
        <taxon>Bacteria</taxon>
        <taxon>Bacillati</taxon>
        <taxon>Actinomycetota</taxon>
        <taxon>Actinomycetes</taxon>
        <taxon>Mycobacteriales</taxon>
        <taxon>Mycobacteriaceae</taxon>
        <taxon>Mycolicibacterium</taxon>
    </lineage>
</organism>
<dbReference type="PANTHER" id="PTHR34853:SF1">
    <property type="entry name" value="LIPASE 5"/>
    <property type="match status" value="1"/>
</dbReference>
<dbReference type="GO" id="GO:0004806">
    <property type="term" value="F:triacylglycerol lipase activity"/>
    <property type="evidence" value="ECO:0007669"/>
    <property type="project" value="InterPro"/>
</dbReference>
<gene>
    <name evidence="2" type="ORF">AELLOGFF_02776</name>
    <name evidence="3" type="ORF">AELLOGFF_06267</name>
</gene>
<dbReference type="Proteomes" id="UP000430146">
    <property type="component" value="Unassembled WGS sequence"/>
</dbReference>
<dbReference type="RefSeq" id="WP_159229099.1">
    <property type="nucleotide sequence ID" value="NZ_CACSIP010000003.1"/>
</dbReference>
<accession>A0A5S9R9K4</accession>
<dbReference type="InterPro" id="IPR005152">
    <property type="entry name" value="Lipase_secreted"/>
</dbReference>
<dbReference type="PIRSF" id="PIRSF029171">
    <property type="entry name" value="Esterase_LipA"/>
    <property type="match status" value="1"/>
</dbReference>
<dbReference type="EMBL" id="CACSIP010000051">
    <property type="protein sequence ID" value="CAA0133997.1"/>
    <property type="molecule type" value="Genomic_DNA"/>
</dbReference>
<keyword evidence="4" id="KW-1185">Reference proteome</keyword>
<evidence type="ECO:0000256" key="1">
    <source>
        <dbReference type="SAM" id="MobiDB-lite"/>
    </source>
</evidence>
<dbReference type="InterPro" id="IPR029058">
    <property type="entry name" value="AB_hydrolase_fold"/>
</dbReference>
<dbReference type="AlphaFoldDB" id="A0A5S9R9K4"/>
<evidence type="ECO:0000313" key="3">
    <source>
        <dbReference type="EMBL" id="CAA0133997.1"/>
    </source>
</evidence>
<dbReference type="Pfam" id="PF03583">
    <property type="entry name" value="LIP"/>
    <property type="match status" value="1"/>
</dbReference>
<protein>
    <submittedName>
        <fullName evidence="3">Putative inactive lipase</fullName>
    </submittedName>
</protein>
<proteinExistence type="predicted"/>
<dbReference type="SUPFAM" id="SSF53474">
    <property type="entry name" value="alpha/beta-Hydrolases"/>
    <property type="match status" value="1"/>
</dbReference>
<evidence type="ECO:0000313" key="2">
    <source>
        <dbReference type="EMBL" id="CAA0092251.1"/>
    </source>
</evidence>
<name>A0A5S9R9K4_MYCVN</name>
<sequence>MDLGSVARSTGAEWIGQVPHEPLAPKSRPVVPAHDSFHRPPEGFEHARPGTVLRSRDVEVAFLGFIPQKFTATQLLYRSTDLNGEPQATVTTVVAPTERADTGPLPIVSYQCAIDAVAGRCFPSYALRRGAKAVGAVAQFEFLLIAAALAEGWAVSVPDHEGTAGMWGAPYEPGYHVLDGVRAAINHDSLGLSPNSPVGLWGYSGGGLASAWAAEVQGAYAPELNVVGAVLGSPVGNLGHTFRRLNGSIYSGLPAMVVAALTHIYPDLERIISEHATDEGKAMLARIERMTTAHAMIRLAGTDMASLIDRPLEEVLLTPEVQHVFDSIKLGTCAPTAPVLIVQAVHDRIISVADIDELTETYTRGGASVTYHRDMFSEHLLLHPMSAPMTLRWLRDRFAGRPLRAHIARTKWPTLLNPSTYRGMLTLSVITAKVLTGRRVERQPLSRFDQ</sequence>
<evidence type="ECO:0000313" key="4">
    <source>
        <dbReference type="Proteomes" id="UP000430146"/>
    </source>
</evidence>
<feature type="region of interest" description="Disordered" evidence="1">
    <location>
        <begin position="1"/>
        <end position="50"/>
    </location>
</feature>
<feature type="compositionally biased region" description="Basic and acidic residues" evidence="1">
    <location>
        <begin position="35"/>
        <end position="50"/>
    </location>
</feature>
<dbReference type="Gene3D" id="1.10.260.130">
    <property type="match status" value="1"/>
</dbReference>
<dbReference type="PANTHER" id="PTHR34853">
    <property type="match status" value="1"/>
</dbReference>
<dbReference type="OrthoDB" id="9798122at2"/>